<dbReference type="PANTHER" id="PTHR11240:SF22">
    <property type="entry name" value="RIBONUCLEASE T2"/>
    <property type="match status" value="1"/>
</dbReference>
<dbReference type="OrthoDB" id="435754at2759"/>
<comment type="caution">
    <text evidence="7">The sequence shown here is derived from an EMBL/GenBank/DDBJ whole genome shotgun (WGS) entry which is preliminary data.</text>
</comment>
<feature type="active site" evidence="4">
    <location>
        <position position="73"/>
    </location>
</feature>
<dbReference type="EC" id="4.6.1.19" evidence="2"/>
<evidence type="ECO:0000313" key="8">
    <source>
        <dbReference type="Proteomes" id="UP000603453"/>
    </source>
</evidence>
<dbReference type="AlphaFoldDB" id="A0A8H7QPB0"/>
<dbReference type="GO" id="GO:0033897">
    <property type="term" value="F:ribonuclease T2 activity"/>
    <property type="evidence" value="ECO:0007669"/>
    <property type="project" value="UniProtKB-EC"/>
</dbReference>
<feature type="signal peptide" evidence="6">
    <location>
        <begin position="1"/>
        <end position="17"/>
    </location>
</feature>
<dbReference type="GO" id="GO:0006401">
    <property type="term" value="P:RNA catabolic process"/>
    <property type="evidence" value="ECO:0007669"/>
    <property type="project" value="TreeGrafter"/>
</dbReference>
<evidence type="ECO:0000256" key="4">
    <source>
        <dbReference type="PIRSR" id="PIRSR633697-1"/>
    </source>
</evidence>
<dbReference type="Pfam" id="PF00445">
    <property type="entry name" value="Ribonuclease_T2"/>
    <property type="match status" value="1"/>
</dbReference>
<dbReference type="CDD" id="cd01061">
    <property type="entry name" value="RNase_T2_euk"/>
    <property type="match status" value="1"/>
</dbReference>
<evidence type="ECO:0000313" key="7">
    <source>
        <dbReference type="EMBL" id="KAG2196151.1"/>
    </source>
</evidence>
<evidence type="ECO:0000256" key="3">
    <source>
        <dbReference type="ARBA" id="ARBA00023157"/>
    </source>
</evidence>
<dbReference type="InterPro" id="IPR018188">
    <property type="entry name" value="RNase_T2_His_AS_1"/>
</dbReference>
<protein>
    <recommendedName>
        <fullName evidence="2">ribonuclease T2</fullName>
        <ecNumber evidence="2">4.6.1.19</ecNumber>
    </recommendedName>
</protein>
<dbReference type="GO" id="GO:0005576">
    <property type="term" value="C:extracellular region"/>
    <property type="evidence" value="ECO:0007669"/>
    <property type="project" value="TreeGrafter"/>
</dbReference>
<dbReference type="Proteomes" id="UP000603453">
    <property type="component" value="Unassembled WGS sequence"/>
</dbReference>
<dbReference type="PANTHER" id="PTHR11240">
    <property type="entry name" value="RIBONUCLEASE T2"/>
    <property type="match status" value="1"/>
</dbReference>
<dbReference type="Gene3D" id="3.90.730.10">
    <property type="entry name" value="Ribonuclease T2-like"/>
    <property type="match status" value="1"/>
</dbReference>
<evidence type="ECO:0000256" key="2">
    <source>
        <dbReference type="ARBA" id="ARBA00012571"/>
    </source>
</evidence>
<name>A0A8H7QPB0_9FUNG</name>
<accession>A0A8H7QPB0</accession>
<dbReference type="EMBL" id="JAEPRD010000153">
    <property type="protein sequence ID" value="KAG2196151.1"/>
    <property type="molecule type" value="Genomic_DNA"/>
</dbReference>
<keyword evidence="8" id="KW-1185">Reference proteome</keyword>
<feature type="active site" evidence="4">
    <location>
        <position position="136"/>
    </location>
</feature>
<organism evidence="7 8">
    <name type="scientific">Mucor saturninus</name>
    <dbReference type="NCBI Taxonomy" id="64648"/>
    <lineage>
        <taxon>Eukaryota</taxon>
        <taxon>Fungi</taxon>
        <taxon>Fungi incertae sedis</taxon>
        <taxon>Mucoromycota</taxon>
        <taxon>Mucoromycotina</taxon>
        <taxon>Mucoromycetes</taxon>
        <taxon>Mucorales</taxon>
        <taxon>Mucorineae</taxon>
        <taxon>Mucoraceae</taxon>
        <taxon>Mucor</taxon>
    </lineage>
</organism>
<dbReference type="InterPro" id="IPR036430">
    <property type="entry name" value="RNase_T2-like_sf"/>
</dbReference>
<evidence type="ECO:0000256" key="5">
    <source>
        <dbReference type="RuleBase" id="RU004328"/>
    </source>
</evidence>
<dbReference type="InterPro" id="IPR033697">
    <property type="entry name" value="Ribonuclease_T2_eukaryotic"/>
</dbReference>
<keyword evidence="3" id="KW-1015">Disulfide bond</keyword>
<dbReference type="InterPro" id="IPR033130">
    <property type="entry name" value="RNase_T2_His_AS_2"/>
</dbReference>
<dbReference type="PROSITE" id="PS00531">
    <property type="entry name" value="RNASE_T2_2"/>
    <property type="match status" value="1"/>
</dbReference>
<gene>
    <name evidence="7" type="ORF">INT47_006497</name>
</gene>
<dbReference type="InterPro" id="IPR001568">
    <property type="entry name" value="RNase_T2-like"/>
</dbReference>
<dbReference type="PROSITE" id="PS00530">
    <property type="entry name" value="RNASE_T2_1"/>
    <property type="match status" value="1"/>
</dbReference>
<feature type="active site" evidence="4">
    <location>
        <position position="132"/>
    </location>
</feature>
<reference evidence="7" key="1">
    <citation type="submission" date="2020-12" db="EMBL/GenBank/DDBJ databases">
        <title>Metabolic potential, ecology and presence of endohyphal bacteria is reflected in genomic diversity of Mucoromycotina.</title>
        <authorList>
            <person name="Muszewska A."/>
            <person name="Okrasinska A."/>
            <person name="Steczkiewicz K."/>
            <person name="Drgas O."/>
            <person name="Orlowska M."/>
            <person name="Perlinska-Lenart U."/>
            <person name="Aleksandrzak-Piekarczyk T."/>
            <person name="Szatraj K."/>
            <person name="Zielenkiewicz U."/>
            <person name="Pilsyk S."/>
            <person name="Malc E."/>
            <person name="Mieczkowski P."/>
            <person name="Kruszewska J.S."/>
            <person name="Biernat P."/>
            <person name="Pawlowska J."/>
        </authorList>
    </citation>
    <scope>NUCLEOTIDE SEQUENCE</scope>
    <source>
        <strain evidence="7">WA0000017839</strain>
    </source>
</reference>
<evidence type="ECO:0000256" key="6">
    <source>
        <dbReference type="SAM" id="SignalP"/>
    </source>
</evidence>
<feature type="chain" id="PRO_5034996433" description="ribonuclease T2" evidence="6">
    <location>
        <begin position="18"/>
        <end position="251"/>
    </location>
</feature>
<dbReference type="GO" id="GO:0003723">
    <property type="term" value="F:RNA binding"/>
    <property type="evidence" value="ECO:0007669"/>
    <property type="project" value="InterPro"/>
</dbReference>
<proteinExistence type="inferred from homology"/>
<dbReference type="SUPFAM" id="SSF55895">
    <property type="entry name" value="Ribonuclease Rh-like"/>
    <property type="match status" value="1"/>
</dbReference>
<evidence type="ECO:0000256" key="1">
    <source>
        <dbReference type="ARBA" id="ARBA00007469"/>
    </source>
</evidence>
<comment type="similarity">
    <text evidence="1 5">Belongs to the RNase T2 family.</text>
</comment>
<keyword evidence="6" id="KW-0732">Signal</keyword>
<sequence length="251" mass="27124">MKFTLPIIATAIGLASAAPSWESFSKRATTCSANTLSCQSTTVDSCCSPTNGLVVLALQWIVGYGPADEFTVHGLWPDTCAGKQLASAGCDASRIYTDAGARVKAADSALYTRMNTYWPSYNDDNNLFWSHEWSKHGTCVTTLDPDCYGTSYTANKDLVDYFSKALDLRDEFDLYAALKASSIVPGKAYPVETIRTAISNAYGASVKLDCTSKKLTEVALNFYVRGKDSYEITDVLTAGSCSGSVTFPVKY</sequence>